<sequence length="66" mass="7325">MCGVRLGMRRASGFWFGMCGSRRFWFGMCGGGCRLVRRFRGCLVRFAGQALGERRTGESGADPADR</sequence>
<name>A0ABP6VEP1_9PSEU</name>
<dbReference type="EMBL" id="BAAAZN010000003">
    <property type="protein sequence ID" value="GAA3533439.1"/>
    <property type="molecule type" value="Genomic_DNA"/>
</dbReference>
<organism evidence="1 2">
    <name type="scientific">Amycolatopsis ultiminotia</name>
    <dbReference type="NCBI Taxonomy" id="543629"/>
    <lineage>
        <taxon>Bacteria</taxon>
        <taxon>Bacillati</taxon>
        <taxon>Actinomycetota</taxon>
        <taxon>Actinomycetes</taxon>
        <taxon>Pseudonocardiales</taxon>
        <taxon>Pseudonocardiaceae</taxon>
        <taxon>Amycolatopsis</taxon>
    </lineage>
</organism>
<accession>A0ABP6VEP1</accession>
<reference evidence="2" key="1">
    <citation type="journal article" date="2019" name="Int. J. Syst. Evol. Microbiol.">
        <title>The Global Catalogue of Microorganisms (GCM) 10K type strain sequencing project: providing services to taxonomists for standard genome sequencing and annotation.</title>
        <authorList>
            <consortium name="The Broad Institute Genomics Platform"/>
            <consortium name="The Broad Institute Genome Sequencing Center for Infectious Disease"/>
            <person name="Wu L."/>
            <person name="Ma J."/>
        </authorList>
    </citation>
    <scope>NUCLEOTIDE SEQUENCE [LARGE SCALE GENOMIC DNA]</scope>
    <source>
        <strain evidence="2">JCM 16898</strain>
    </source>
</reference>
<dbReference type="Proteomes" id="UP001500689">
    <property type="component" value="Unassembled WGS sequence"/>
</dbReference>
<evidence type="ECO:0000313" key="1">
    <source>
        <dbReference type="EMBL" id="GAA3533439.1"/>
    </source>
</evidence>
<keyword evidence="2" id="KW-1185">Reference proteome</keyword>
<protein>
    <submittedName>
        <fullName evidence="1">Uncharacterized protein</fullName>
    </submittedName>
</protein>
<comment type="caution">
    <text evidence="1">The sequence shown here is derived from an EMBL/GenBank/DDBJ whole genome shotgun (WGS) entry which is preliminary data.</text>
</comment>
<evidence type="ECO:0000313" key="2">
    <source>
        <dbReference type="Proteomes" id="UP001500689"/>
    </source>
</evidence>
<gene>
    <name evidence="1" type="ORF">GCM10022222_15980</name>
</gene>
<proteinExistence type="predicted"/>